<dbReference type="Proteomes" id="UP001165121">
    <property type="component" value="Unassembled WGS sequence"/>
</dbReference>
<dbReference type="AlphaFoldDB" id="A0A9W6Y4P6"/>
<keyword evidence="3" id="KW-1185">Reference proteome</keyword>
<dbReference type="InterPro" id="IPR029526">
    <property type="entry name" value="PGBD"/>
</dbReference>
<dbReference type="EMBL" id="BSXT01002970">
    <property type="protein sequence ID" value="GMF51899.1"/>
    <property type="molecule type" value="Genomic_DNA"/>
</dbReference>
<proteinExistence type="predicted"/>
<name>A0A9W6Y4P6_9STRA</name>
<dbReference type="OrthoDB" id="118105at2759"/>
<evidence type="ECO:0000313" key="3">
    <source>
        <dbReference type="Proteomes" id="UP001165121"/>
    </source>
</evidence>
<feature type="domain" description="PiggyBac transposable element-derived protein" evidence="1">
    <location>
        <begin position="2"/>
        <end position="87"/>
    </location>
</feature>
<organism evidence="2 3">
    <name type="scientific">Phytophthora fragariaefolia</name>
    <dbReference type="NCBI Taxonomy" id="1490495"/>
    <lineage>
        <taxon>Eukaryota</taxon>
        <taxon>Sar</taxon>
        <taxon>Stramenopiles</taxon>
        <taxon>Oomycota</taxon>
        <taxon>Peronosporomycetes</taxon>
        <taxon>Peronosporales</taxon>
        <taxon>Peronosporaceae</taxon>
        <taxon>Phytophthora</taxon>
    </lineage>
</organism>
<feature type="domain" description="PiggyBac transposable element-derived protein" evidence="1">
    <location>
        <begin position="115"/>
        <end position="237"/>
    </location>
</feature>
<comment type="caution">
    <text evidence="2">The sequence shown here is derived from an EMBL/GenBank/DDBJ whole genome shotgun (WGS) entry which is preliminary data.</text>
</comment>
<dbReference type="PANTHER" id="PTHR46599:SF3">
    <property type="entry name" value="PIGGYBAC TRANSPOSABLE ELEMENT-DERIVED PROTEIN 4"/>
    <property type="match status" value="1"/>
</dbReference>
<accession>A0A9W6Y4P6</accession>
<evidence type="ECO:0000313" key="2">
    <source>
        <dbReference type="EMBL" id="GMF51899.1"/>
    </source>
</evidence>
<sequence>MDILRDLHFVNNEGPRNWGKLWKLRPLIDKLQNQFLATLSLPAVLSFYEGVLPTTSKRNTTRIFIPDKPHRYGSNMLMTCDARTAYSHRYVCCFLVLHVITYDDDLTSCYPMLYFTSFEMYAGKRESGTSDAKFDHKTGAAAVVRNLEVVLELNRHAWHAVVIDRFYSSVLLVIELLKMQVYVIGAITTNRLGYNANVKVEGHSARPASIPRGTFTFSRSVAVPTMVAFHWSDRKSVY</sequence>
<protein>
    <submittedName>
        <fullName evidence="2">Unnamed protein product</fullName>
    </submittedName>
</protein>
<dbReference type="PANTHER" id="PTHR46599">
    <property type="entry name" value="PIGGYBAC TRANSPOSABLE ELEMENT-DERIVED PROTEIN 4"/>
    <property type="match status" value="1"/>
</dbReference>
<gene>
    <name evidence="2" type="ORF">Pfra01_002114500</name>
</gene>
<reference evidence="2" key="1">
    <citation type="submission" date="2023-04" db="EMBL/GenBank/DDBJ databases">
        <title>Phytophthora fragariaefolia NBRC 109709.</title>
        <authorList>
            <person name="Ichikawa N."/>
            <person name="Sato H."/>
            <person name="Tonouchi N."/>
        </authorList>
    </citation>
    <scope>NUCLEOTIDE SEQUENCE</scope>
    <source>
        <strain evidence="2">NBRC 109709</strain>
    </source>
</reference>
<evidence type="ECO:0000259" key="1">
    <source>
        <dbReference type="Pfam" id="PF13843"/>
    </source>
</evidence>
<dbReference type="Pfam" id="PF13843">
    <property type="entry name" value="DDE_Tnp_1_7"/>
    <property type="match status" value="2"/>
</dbReference>